<comment type="catalytic activity">
    <reaction evidence="1">
        <text>a 1,2-diacyl-sn-glycero-3-phosphocholine + H2O = a 2-acyl-sn-glycero-3-phosphocholine + a fatty acid + H(+)</text>
        <dbReference type="Rhea" id="RHEA:18689"/>
        <dbReference type="ChEBI" id="CHEBI:15377"/>
        <dbReference type="ChEBI" id="CHEBI:15378"/>
        <dbReference type="ChEBI" id="CHEBI:28868"/>
        <dbReference type="ChEBI" id="CHEBI:57643"/>
        <dbReference type="ChEBI" id="CHEBI:57875"/>
        <dbReference type="EC" id="3.1.1.32"/>
    </reaction>
</comment>
<protein>
    <recommendedName>
        <fullName evidence="18">Phosphatidylcholine 1-acylhydrolase</fullName>
        <ecNumber evidence="6">3.1.1.32</ecNumber>
        <ecNumber evidence="7">3.1.1.4</ecNumber>
    </recommendedName>
</protein>
<keyword evidence="17" id="KW-0998">Cell outer membrane</keyword>
<keyword evidence="16" id="KW-0472">Membrane</keyword>
<keyword evidence="14" id="KW-0442">Lipid degradation</keyword>
<dbReference type="Pfam" id="PF02253">
    <property type="entry name" value="PLA1"/>
    <property type="match status" value="1"/>
</dbReference>
<comment type="similarity">
    <text evidence="4">Belongs to the phospholipase A1 family.</text>
</comment>
<keyword evidence="8" id="KW-1134">Transmembrane beta strand</keyword>
<comment type="caution">
    <text evidence="21">The sequence shown here is derived from an EMBL/GenBank/DDBJ whole genome shotgun (WGS) entry which is preliminary data.</text>
</comment>
<evidence type="ECO:0000313" key="22">
    <source>
        <dbReference type="Proteomes" id="UP000244925"/>
    </source>
</evidence>
<evidence type="ECO:0000256" key="6">
    <source>
        <dbReference type="ARBA" id="ARBA00013179"/>
    </source>
</evidence>
<comment type="subunit">
    <text evidence="5">Homodimer; dimerization is reversible, and the dimeric form is the active one.</text>
</comment>
<sequence length="271" mass="31082">MAMAYPGHISAQIVNADSIGTVISSDSIRRAFDNGPYFGLYKDNYFIFGTSVGQRPTKENSNIKFQISISQRLTKTVMPLHSYLFLFYTQKCFWNVLENSMPMTDLNFNPGIGLAKPLFVKNRYIGKAFLLAEHESNGRDGTASRSWNKISFGGNIIIGQQMQVHAKFWIPIIDGKENKDILDYCGIYQVGTSLTTVDRRFGASVILTKRKGWRLNYNTIIELNYRIFPRDNQYLFLQYYNGYGEGLLAYKEFHSQLRMGIVIKPTLFSDY</sequence>
<dbReference type="InterPro" id="IPR003187">
    <property type="entry name" value="PLipase_A1"/>
</dbReference>
<evidence type="ECO:0000256" key="14">
    <source>
        <dbReference type="ARBA" id="ARBA00022963"/>
    </source>
</evidence>
<gene>
    <name evidence="21" type="ORF">C5O25_03740</name>
</gene>
<dbReference type="RefSeq" id="WP_107035394.1">
    <property type="nucleotide sequence ID" value="NZ_CAOONL010000002.1"/>
</dbReference>
<dbReference type="EC" id="3.1.1.4" evidence="7"/>
<evidence type="ECO:0000256" key="18">
    <source>
        <dbReference type="ARBA" id="ARBA00032375"/>
    </source>
</evidence>
<evidence type="ECO:0000256" key="20">
    <source>
        <dbReference type="PIRSR" id="PIRSR603187-2"/>
    </source>
</evidence>
<dbReference type="PANTHER" id="PTHR40457">
    <property type="entry name" value="PHOSPHOLIPASE A1"/>
    <property type="match status" value="1"/>
</dbReference>
<evidence type="ECO:0000256" key="17">
    <source>
        <dbReference type="ARBA" id="ARBA00023237"/>
    </source>
</evidence>
<keyword evidence="12" id="KW-0378">Hydrolase</keyword>
<dbReference type="GO" id="GO:0008970">
    <property type="term" value="F:phospholipase A1 activity"/>
    <property type="evidence" value="ECO:0007669"/>
    <property type="project" value="UniProtKB-EC"/>
</dbReference>
<evidence type="ECO:0000256" key="5">
    <source>
        <dbReference type="ARBA" id="ARBA00011702"/>
    </source>
</evidence>
<comment type="catalytic activity">
    <reaction evidence="2">
        <text>a 1,2-diacyl-sn-glycero-3-phosphocholine + H2O = a 1-acyl-sn-glycero-3-phosphocholine + a fatty acid + H(+)</text>
        <dbReference type="Rhea" id="RHEA:15801"/>
        <dbReference type="ChEBI" id="CHEBI:15377"/>
        <dbReference type="ChEBI" id="CHEBI:15378"/>
        <dbReference type="ChEBI" id="CHEBI:28868"/>
        <dbReference type="ChEBI" id="CHEBI:57643"/>
        <dbReference type="ChEBI" id="CHEBI:58168"/>
        <dbReference type="EC" id="3.1.1.4"/>
    </reaction>
</comment>
<dbReference type="EC" id="3.1.1.32" evidence="6"/>
<keyword evidence="10 20" id="KW-0479">Metal-binding</keyword>
<keyword evidence="22" id="KW-1185">Reference proteome</keyword>
<evidence type="ECO:0000256" key="8">
    <source>
        <dbReference type="ARBA" id="ARBA00022452"/>
    </source>
</evidence>
<evidence type="ECO:0000256" key="11">
    <source>
        <dbReference type="ARBA" id="ARBA00022729"/>
    </source>
</evidence>
<evidence type="ECO:0000256" key="12">
    <source>
        <dbReference type="ARBA" id="ARBA00022801"/>
    </source>
</evidence>
<dbReference type="InterPro" id="IPR036541">
    <property type="entry name" value="PLipase_A1_sf"/>
</dbReference>
<dbReference type="GO" id="GO:0009279">
    <property type="term" value="C:cell outer membrane"/>
    <property type="evidence" value="ECO:0007669"/>
    <property type="project" value="UniProtKB-SubCell"/>
</dbReference>
<evidence type="ECO:0000256" key="1">
    <source>
        <dbReference type="ARBA" id="ARBA00000111"/>
    </source>
</evidence>
<feature type="active site" description="Proton acceptor" evidence="19">
    <location>
        <position position="134"/>
    </location>
</feature>
<evidence type="ECO:0000256" key="9">
    <source>
        <dbReference type="ARBA" id="ARBA00022692"/>
    </source>
</evidence>
<feature type="binding site" description="in dimeric form" evidence="20">
    <location>
        <position position="139"/>
    </location>
    <ligand>
        <name>Ca(2+)</name>
        <dbReference type="ChEBI" id="CHEBI:29108"/>
        <label>1</label>
    </ligand>
</feature>
<evidence type="ECO:0000256" key="16">
    <source>
        <dbReference type="ARBA" id="ARBA00023136"/>
    </source>
</evidence>
<organism evidence="21 22">
    <name type="scientific">Paramuribaculum intestinale</name>
    <dbReference type="NCBI Taxonomy" id="2094151"/>
    <lineage>
        <taxon>Bacteria</taxon>
        <taxon>Pseudomonadati</taxon>
        <taxon>Bacteroidota</taxon>
        <taxon>Bacteroidia</taxon>
        <taxon>Bacteroidales</taxon>
        <taxon>Muribaculaceae</taxon>
        <taxon>Paramuribaculum</taxon>
    </lineage>
</organism>
<dbReference type="AlphaFoldDB" id="A0A2V1IUT0"/>
<dbReference type="Gene3D" id="2.40.230.10">
    <property type="entry name" value="Phospholipase A1"/>
    <property type="match status" value="1"/>
</dbReference>
<keyword evidence="13 20" id="KW-0106">Calcium</keyword>
<feature type="binding site" description="in dimeric form" evidence="20">
    <location>
        <position position="144"/>
    </location>
    <ligand>
        <name>Ca(2+)</name>
        <dbReference type="ChEBI" id="CHEBI:29108"/>
        <label>1</label>
    </ligand>
</feature>
<dbReference type="PANTHER" id="PTHR40457:SF1">
    <property type="entry name" value="PHOSPHOLIPASE A1"/>
    <property type="match status" value="1"/>
</dbReference>
<feature type="binding site" description="in dimeric form" evidence="20">
    <location>
        <position position="100"/>
    </location>
    <ligand>
        <name>Ca(2+)</name>
        <dbReference type="ChEBI" id="CHEBI:29108"/>
        <label>1</label>
    </ligand>
</feature>
<evidence type="ECO:0000256" key="3">
    <source>
        <dbReference type="ARBA" id="ARBA00004571"/>
    </source>
</evidence>
<dbReference type="EMBL" id="PUBV01000005">
    <property type="protein sequence ID" value="PWB08648.1"/>
    <property type="molecule type" value="Genomic_DNA"/>
</dbReference>
<evidence type="ECO:0000256" key="15">
    <source>
        <dbReference type="ARBA" id="ARBA00023098"/>
    </source>
</evidence>
<dbReference type="GO" id="GO:0016042">
    <property type="term" value="P:lipid catabolic process"/>
    <property type="evidence" value="ECO:0007669"/>
    <property type="project" value="UniProtKB-KW"/>
</dbReference>
<evidence type="ECO:0000256" key="4">
    <source>
        <dbReference type="ARBA" id="ARBA00010525"/>
    </source>
</evidence>
<dbReference type="GO" id="GO:0046872">
    <property type="term" value="F:metal ion binding"/>
    <property type="evidence" value="ECO:0007669"/>
    <property type="project" value="UniProtKB-KW"/>
</dbReference>
<comment type="cofactor">
    <cofactor evidence="20">
        <name>Ca(2+)</name>
        <dbReference type="ChEBI" id="CHEBI:29108"/>
    </cofactor>
    <text evidence="20">Binds 1 Ca(2+) ion per monomer.</text>
</comment>
<proteinExistence type="inferred from homology"/>
<name>A0A2V1IUT0_9BACT</name>
<keyword evidence="9" id="KW-0812">Transmembrane</keyword>
<keyword evidence="11" id="KW-0732">Signal</keyword>
<feature type="active site" description="Nucleophile" evidence="19">
    <location>
        <position position="136"/>
    </location>
</feature>
<evidence type="ECO:0000256" key="2">
    <source>
        <dbReference type="ARBA" id="ARBA00001604"/>
    </source>
</evidence>
<reference evidence="22" key="1">
    <citation type="submission" date="2018-02" db="EMBL/GenBank/DDBJ databases">
        <authorList>
            <person name="Clavel T."/>
            <person name="Strowig T."/>
        </authorList>
    </citation>
    <scope>NUCLEOTIDE SEQUENCE [LARGE SCALE GENOMIC DNA]</scope>
    <source>
        <strain evidence="22">DSM 100764</strain>
    </source>
</reference>
<comment type="subcellular location">
    <subcellularLocation>
        <location evidence="3">Cell outer membrane</location>
        <topology evidence="3">Multi-pass membrane protein</topology>
    </subcellularLocation>
</comment>
<evidence type="ECO:0000256" key="19">
    <source>
        <dbReference type="PIRSR" id="PIRSR603187-1"/>
    </source>
</evidence>
<dbReference type="GO" id="GO:0004623">
    <property type="term" value="F:phospholipase A2 activity"/>
    <property type="evidence" value="ECO:0007669"/>
    <property type="project" value="UniProtKB-EC"/>
</dbReference>
<evidence type="ECO:0000313" key="21">
    <source>
        <dbReference type="EMBL" id="PWB08648.1"/>
    </source>
</evidence>
<accession>A0A2V1IUT0</accession>
<dbReference type="PRINTS" id="PR01486">
    <property type="entry name" value="PHPHLIPASEA1"/>
</dbReference>
<evidence type="ECO:0000256" key="10">
    <source>
        <dbReference type="ARBA" id="ARBA00022723"/>
    </source>
</evidence>
<dbReference type="SUPFAM" id="SSF56931">
    <property type="entry name" value="Outer membrane phospholipase A (OMPLA)"/>
    <property type="match status" value="1"/>
</dbReference>
<keyword evidence="15" id="KW-0443">Lipid metabolism</keyword>
<evidence type="ECO:0000256" key="7">
    <source>
        <dbReference type="ARBA" id="ARBA00013278"/>
    </source>
</evidence>
<dbReference type="Proteomes" id="UP000244925">
    <property type="component" value="Unassembled WGS sequence"/>
</dbReference>
<evidence type="ECO:0000256" key="13">
    <source>
        <dbReference type="ARBA" id="ARBA00022837"/>
    </source>
</evidence>